<gene>
    <name evidence="1" type="ORF">PV11_08615</name>
</gene>
<name>A0A0D1Z2S2_9EURO</name>
<sequence length="99" mass="10742">MQEEGENIQVHEAEARVEMAHLVGGGHEVNQAPGDDLVEVPLAAPPTTLHPSSKMSIIVHEQDGSQGRGRDPALTLRLLVGRHHLPTLGLLHGMRNQVR</sequence>
<evidence type="ECO:0000313" key="1">
    <source>
        <dbReference type="EMBL" id="KIV81178.1"/>
    </source>
</evidence>
<dbReference type="EMBL" id="KN846953">
    <property type="protein sequence ID" value="KIV81178.1"/>
    <property type="molecule type" value="Genomic_DNA"/>
</dbReference>
<proteinExistence type="predicted"/>
<accession>A0A0D1Z2S2</accession>
<dbReference type="AlphaFoldDB" id="A0A0D1Z2S2"/>
<organism evidence="1 2">
    <name type="scientific">Exophiala sideris</name>
    <dbReference type="NCBI Taxonomy" id="1016849"/>
    <lineage>
        <taxon>Eukaryota</taxon>
        <taxon>Fungi</taxon>
        <taxon>Dikarya</taxon>
        <taxon>Ascomycota</taxon>
        <taxon>Pezizomycotina</taxon>
        <taxon>Eurotiomycetes</taxon>
        <taxon>Chaetothyriomycetidae</taxon>
        <taxon>Chaetothyriales</taxon>
        <taxon>Herpotrichiellaceae</taxon>
        <taxon>Exophiala</taxon>
    </lineage>
</organism>
<dbReference type="HOGENOM" id="CLU_2320400_0_0_1"/>
<evidence type="ECO:0000313" key="2">
    <source>
        <dbReference type="Proteomes" id="UP000053599"/>
    </source>
</evidence>
<protein>
    <submittedName>
        <fullName evidence="1">Uncharacterized protein</fullName>
    </submittedName>
</protein>
<reference evidence="1 2" key="1">
    <citation type="submission" date="2015-01" db="EMBL/GenBank/DDBJ databases">
        <title>The Genome Sequence of Exophiala sideris CBS121828.</title>
        <authorList>
            <consortium name="The Broad Institute Genomics Platform"/>
            <person name="Cuomo C."/>
            <person name="de Hoog S."/>
            <person name="Gorbushina A."/>
            <person name="Stielow B."/>
            <person name="Teixiera M."/>
            <person name="Abouelleil A."/>
            <person name="Chapman S.B."/>
            <person name="Priest M."/>
            <person name="Young S.K."/>
            <person name="Wortman J."/>
            <person name="Nusbaum C."/>
            <person name="Birren B."/>
        </authorList>
    </citation>
    <scope>NUCLEOTIDE SEQUENCE [LARGE SCALE GENOMIC DNA]</scope>
    <source>
        <strain evidence="1 2">CBS 121828</strain>
    </source>
</reference>
<dbReference type="Proteomes" id="UP000053599">
    <property type="component" value="Unassembled WGS sequence"/>
</dbReference>